<evidence type="ECO:0000256" key="1">
    <source>
        <dbReference type="SAM" id="MobiDB-lite"/>
    </source>
</evidence>
<proteinExistence type="predicted"/>
<name>A0A9N9IYP6_9GLOM</name>
<organism evidence="2 3">
    <name type="scientific">Cetraspora pellucida</name>
    <dbReference type="NCBI Taxonomy" id="1433469"/>
    <lineage>
        <taxon>Eukaryota</taxon>
        <taxon>Fungi</taxon>
        <taxon>Fungi incertae sedis</taxon>
        <taxon>Mucoromycota</taxon>
        <taxon>Glomeromycotina</taxon>
        <taxon>Glomeromycetes</taxon>
        <taxon>Diversisporales</taxon>
        <taxon>Gigasporaceae</taxon>
        <taxon>Cetraspora</taxon>
    </lineage>
</organism>
<sequence length="206" mass="23894">MTLFVLIDLNTKDLETQAVFEKDNFYCVGGKIVPTYYGKIKKQRSSIHGSNKCSLKVSLIKVSKEMLKKVKNNENAIIQMSITDYIGEESTYQNILKNSKEKSENENTSSLHSSSFYNKYKFDLLNILQSLKFMQVKDNVTDNEFHMNNNNYVDLDQEEELTKDNIDHQKKRSNSRKKSKEPISRFLCNTLRSHDSITSVTKPKTK</sequence>
<accession>A0A9N9IYP6</accession>
<dbReference type="EMBL" id="CAJVQA010018051">
    <property type="protein sequence ID" value="CAG8751912.1"/>
    <property type="molecule type" value="Genomic_DNA"/>
</dbReference>
<protein>
    <submittedName>
        <fullName evidence="2">17826_t:CDS:1</fullName>
    </submittedName>
</protein>
<feature type="region of interest" description="Disordered" evidence="1">
    <location>
        <begin position="156"/>
        <end position="185"/>
    </location>
</feature>
<evidence type="ECO:0000313" key="2">
    <source>
        <dbReference type="EMBL" id="CAG8751912.1"/>
    </source>
</evidence>
<keyword evidence="3" id="KW-1185">Reference proteome</keyword>
<reference evidence="2" key="1">
    <citation type="submission" date="2021-06" db="EMBL/GenBank/DDBJ databases">
        <authorList>
            <person name="Kallberg Y."/>
            <person name="Tangrot J."/>
            <person name="Rosling A."/>
        </authorList>
    </citation>
    <scope>NUCLEOTIDE SEQUENCE</scope>
    <source>
        <strain evidence="2">FL966</strain>
    </source>
</reference>
<feature type="compositionally biased region" description="Basic residues" evidence="1">
    <location>
        <begin position="169"/>
        <end position="179"/>
    </location>
</feature>
<dbReference type="AlphaFoldDB" id="A0A9N9IYP6"/>
<evidence type="ECO:0000313" key="3">
    <source>
        <dbReference type="Proteomes" id="UP000789759"/>
    </source>
</evidence>
<comment type="caution">
    <text evidence="2">The sequence shown here is derived from an EMBL/GenBank/DDBJ whole genome shotgun (WGS) entry which is preliminary data.</text>
</comment>
<dbReference type="OrthoDB" id="10541405at2759"/>
<gene>
    <name evidence="2" type="ORF">CPELLU_LOCUS14753</name>
</gene>
<dbReference type="Proteomes" id="UP000789759">
    <property type="component" value="Unassembled WGS sequence"/>
</dbReference>